<dbReference type="EMBL" id="GGFL01013630">
    <property type="protein sequence ID" value="MBW77808.1"/>
    <property type="molecule type" value="Transcribed_RNA"/>
</dbReference>
<keyword evidence="1" id="KW-1133">Transmembrane helix</keyword>
<name>A0A2M4DKZ9_ANODA</name>
<reference evidence="2" key="1">
    <citation type="submission" date="2018-01" db="EMBL/GenBank/DDBJ databases">
        <title>An insight into the sialome of Amazonian anophelines.</title>
        <authorList>
            <person name="Ribeiro J.M."/>
            <person name="Scarpassa V."/>
            <person name="Calvo E."/>
        </authorList>
    </citation>
    <scope>NUCLEOTIDE SEQUENCE</scope>
</reference>
<protein>
    <submittedName>
        <fullName evidence="2">Putative secreted protein</fullName>
    </submittedName>
</protein>
<organism evidence="2">
    <name type="scientific">Anopheles darlingi</name>
    <name type="common">Mosquito</name>
    <dbReference type="NCBI Taxonomy" id="43151"/>
    <lineage>
        <taxon>Eukaryota</taxon>
        <taxon>Metazoa</taxon>
        <taxon>Ecdysozoa</taxon>
        <taxon>Arthropoda</taxon>
        <taxon>Hexapoda</taxon>
        <taxon>Insecta</taxon>
        <taxon>Pterygota</taxon>
        <taxon>Neoptera</taxon>
        <taxon>Endopterygota</taxon>
        <taxon>Diptera</taxon>
        <taxon>Nematocera</taxon>
        <taxon>Culicoidea</taxon>
        <taxon>Culicidae</taxon>
        <taxon>Anophelinae</taxon>
        <taxon>Anopheles</taxon>
    </lineage>
</organism>
<dbReference type="AlphaFoldDB" id="A0A2M4DKZ9"/>
<sequence>MWLHAWVYLPQDVCVCVCVCVCLCAFVENNLLCRIFLRSSGGLDRRPRCPFVPCIRFLRTHRPPNGQRRRFCASSFFFFWPVIYRKTVPRSTVAAVERERQNGGTHGGTACPVLLGR</sequence>
<evidence type="ECO:0000313" key="2">
    <source>
        <dbReference type="EMBL" id="MBW77808.1"/>
    </source>
</evidence>
<accession>A0A2M4DKZ9</accession>
<feature type="transmembrane region" description="Helical" evidence="1">
    <location>
        <begin position="6"/>
        <end position="27"/>
    </location>
</feature>
<keyword evidence="1" id="KW-0812">Transmembrane</keyword>
<evidence type="ECO:0000256" key="1">
    <source>
        <dbReference type="SAM" id="Phobius"/>
    </source>
</evidence>
<keyword evidence="1" id="KW-0472">Membrane</keyword>
<proteinExistence type="predicted"/>